<reference evidence="1 2" key="1">
    <citation type="journal article" date="2010" name="Stand. Genomic Sci.">
        <title>Complete genome sequence of Cellulomonas flavigena type strain (134).</title>
        <authorList>
            <person name="Abt B."/>
            <person name="Foster B."/>
            <person name="Lapidus A."/>
            <person name="Clum A."/>
            <person name="Sun H."/>
            <person name="Pukall R."/>
            <person name="Lucas S."/>
            <person name="Glavina Del Rio T."/>
            <person name="Nolan M."/>
            <person name="Tice H."/>
            <person name="Cheng J.F."/>
            <person name="Pitluck S."/>
            <person name="Liolios K."/>
            <person name="Ivanova N."/>
            <person name="Mavromatis K."/>
            <person name="Ovchinnikova G."/>
            <person name="Pati A."/>
            <person name="Goodwin L."/>
            <person name="Chen A."/>
            <person name="Palaniappan K."/>
            <person name="Land M."/>
            <person name="Hauser L."/>
            <person name="Chang Y.J."/>
            <person name="Jeffries C.D."/>
            <person name="Rohde M."/>
            <person name="Goker M."/>
            <person name="Woyke T."/>
            <person name="Bristow J."/>
            <person name="Eisen J.A."/>
            <person name="Markowitz V."/>
            <person name="Hugenholtz P."/>
            <person name="Kyrpides N.C."/>
            <person name="Klenk H.P."/>
        </authorList>
    </citation>
    <scope>NUCLEOTIDE SEQUENCE [LARGE SCALE GENOMIC DNA]</scope>
    <source>
        <strain evidence="2">ATCC 482 / DSM 20109 / BCRC 11376 / JCM 18109 / NBRC 3775 / NCIMB 8073 / NRS 134</strain>
    </source>
</reference>
<evidence type="ECO:0000313" key="1">
    <source>
        <dbReference type="EMBL" id="ADG75031.1"/>
    </source>
</evidence>
<proteinExistence type="predicted"/>
<name>D5UG08_CELFN</name>
<dbReference type="Proteomes" id="UP000000849">
    <property type="component" value="Chromosome"/>
</dbReference>
<dbReference type="eggNOG" id="ENOG50329GC">
    <property type="taxonomic scope" value="Bacteria"/>
</dbReference>
<protein>
    <submittedName>
        <fullName evidence="1">Uncharacterized protein</fullName>
    </submittedName>
</protein>
<sequence>MEHSGRLTCQQTGLSLVRSNGPCAYRIAVTSRGPLHVFERSVTPSGWVEYNPQGDDVVVPWGENPAWSRWDTPGRTLYAAANREAAFAEVLQHHRQSIDHAHIAEMSSNFPGVEGQQYLNAVEEELEAICSMKIGCVPSSWRDARLIYSLKLPGNGWWVDVEHPDTLAVLNDAVKLRLAQVGISQPIDRGLVLGGARRATATIALYLRELVLFDGSLPLGVQWESKLGYGTNWAVWLRKVDDGVAEDASGDGVVCLDSGNEFRQDDPELLRVAKHFNVRIF</sequence>
<dbReference type="HOGENOM" id="CLU_1092585_0_0_11"/>
<gene>
    <name evidence="1" type="ordered locus">Cfla_2136</name>
</gene>
<evidence type="ECO:0000313" key="2">
    <source>
        <dbReference type="Proteomes" id="UP000000849"/>
    </source>
</evidence>
<dbReference type="AlphaFoldDB" id="D5UG08"/>
<accession>D5UG08</accession>
<dbReference type="KEGG" id="cfl:Cfla_2136"/>
<organism evidence="1 2">
    <name type="scientific">Cellulomonas flavigena (strain ATCC 482 / DSM 20109 / BCRC 11376 / JCM 18109 / NBRC 3775 / NCIMB 8073 / NRS 134)</name>
    <dbReference type="NCBI Taxonomy" id="446466"/>
    <lineage>
        <taxon>Bacteria</taxon>
        <taxon>Bacillati</taxon>
        <taxon>Actinomycetota</taxon>
        <taxon>Actinomycetes</taxon>
        <taxon>Micrococcales</taxon>
        <taxon>Cellulomonadaceae</taxon>
        <taxon>Cellulomonas</taxon>
    </lineage>
</organism>
<dbReference type="STRING" id="446466.Cfla_2136"/>
<dbReference type="EMBL" id="CP001964">
    <property type="protein sequence ID" value="ADG75031.1"/>
    <property type="molecule type" value="Genomic_DNA"/>
</dbReference>
<keyword evidence="2" id="KW-1185">Reference proteome</keyword>